<evidence type="ECO:0000313" key="2">
    <source>
        <dbReference type="RefSeq" id="XP_040950662.1"/>
    </source>
</evidence>
<dbReference type="PANTHER" id="PTHR46148">
    <property type="entry name" value="CHROMO DOMAIN-CONTAINING PROTEIN"/>
    <property type="match status" value="1"/>
</dbReference>
<accession>A0ABM3A765</accession>
<reference evidence="2" key="2">
    <citation type="submission" date="2025-08" db="UniProtKB">
        <authorList>
            <consortium name="RefSeq"/>
        </authorList>
    </citation>
    <scope>IDENTIFICATION</scope>
</reference>
<dbReference type="InterPro" id="IPR012337">
    <property type="entry name" value="RNaseH-like_sf"/>
</dbReference>
<name>A0ABM3A765_GOSHI</name>
<reference evidence="1" key="1">
    <citation type="journal article" date="2020" name="Nat. Genet.">
        <title>Genomic diversifications of five Gossypium allopolyploid species and their impact on cotton improvement.</title>
        <authorList>
            <person name="Chen Z.J."/>
            <person name="Sreedasyam A."/>
            <person name="Ando A."/>
            <person name="Song Q."/>
            <person name="De Santiago L.M."/>
            <person name="Hulse-Kemp A.M."/>
            <person name="Ding M."/>
            <person name="Ye W."/>
            <person name="Kirkbride R.C."/>
            <person name="Jenkins J."/>
            <person name="Plott C."/>
            <person name="Lovell J."/>
            <person name="Lin Y.M."/>
            <person name="Vaughn R."/>
            <person name="Liu B."/>
            <person name="Simpson S."/>
            <person name="Scheffler B.E."/>
            <person name="Wen L."/>
            <person name="Saski C.A."/>
            <person name="Grover C.E."/>
            <person name="Hu G."/>
            <person name="Conover J.L."/>
            <person name="Carlson J.W."/>
            <person name="Shu S."/>
            <person name="Boston L.B."/>
            <person name="Williams M."/>
            <person name="Peterson D.G."/>
            <person name="McGee K."/>
            <person name="Jones D.C."/>
            <person name="Wendel J.F."/>
            <person name="Stelly D.M."/>
            <person name="Grimwood J."/>
            <person name="Schmutz J."/>
        </authorList>
    </citation>
    <scope>NUCLEOTIDE SEQUENCE [LARGE SCALE GENOMIC DNA]</scope>
    <source>
        <strain evidence="1">cv. TM-1</strain>
    </source>
</reference>
<evidence type="ECO:0000313" key="1">
    <source>
        <dbReference type="Proteomes" id="UP000818029"/>
    </source>
</evidence>
<protein>
    <submittedName>
        <fullName evidence="2">Uncharacterized protein</fullName>
    </submittedName>
</protein>
<dbReference type="GeneID" id="121217957"/>
<dbReference type="Gene3D" id="3.30.420.10">
    <property type="entry name" value="Ribonuclease H-like superfamily/Ribonuclease H"/>
    <property type="match status" value="1"/>
</dbReference>
<proteinExistence type="predicted"/>
<gene>
    <name evidence="2" type="primary">LOC121217957</name>
</gene>
<dbReference type="RefSeq" id="XP_040950662.1">
    <property type="nucleotide sequence ID" value="XM_041094728.1"/>
</dbReference>
<organism evidence="1 2">
    <name type="scientific">Gossypium hirsutum</name>
    <name type="common">Upland cotton</name>
    <name type="synonym">Gossypium mexicanum</name>
    <dbReference type="NCBI Taxonomy" id="3635"/>
    <lineage>
        <taxon>Eukaryota</taxon>
        <taxon>Viridiplantae</taxon>
        <taxon>Streptophyta</taxon>
        <taxon>Embryophyta</taxon>
        <taxon>Tracheophyta</taxon>
        <taxon>Spermatophyta</taxon>
        <taxon>Magnoliopsida</taxon>
        <taxon>eudicotyledons</taxon>
        <taxon>Gunneridae</taxon>
        <taxon>Pentapetalae</taxon>
        <taxon>rosids</taxon>
        <taxon>malvids</taxon>
        <taxon>Malvales</taxon>
        <taxon>Malvaceae</taxon>
        <taxon>Malvoideae</taxon>
        <taxon>Gossypium</taxon>
    </lineage>
</organism>
<dbReference type="Proteomes" id="UP000818029">
    <property type="component" value="Chromosome A03"/>
</dbReference>
<dbReference type="InterPro" id="IPR036397">
    <property type="entry name" value="RNaseH_sf"/>
</dbReference>
<dbReference type="PANTHER" id="PTHR46148:SF44">
    <property type="entry name" value="GAG-POL POLYPROTEIN"/>
    <property type="match status" value="1"/>
</dbReference>
<dbReference type="SUPFAM" id="SSF53098">
    <property type="entry name" value="Ribonuclease H-like"/>
    <property type="match status" value="1"/>
</dbReference>
<keyword evidence="1" id="KW-1185">Reference proteome</keyword>
<sequence length="189" mass="22031">MDYISGCPQTLTKKNSVWVIVDRWTKSAHFISVRTDYSLQTLADLYIFDIVRLHGVPVSIISDKILVSRLDFGEICMRLKCVLGPELVSETEDKVRLIRDCLKVTSDRQKSYADLRRHEIEYSVGDFVFFKLELPPELDCIHNVFHILMLRRYRSDPTPIVPVEEIEVRPNLTFEEEPVQILDHNVKVL</sequence>